<dbReference type="AlphaFoldDB" id="A0A918P871"/>
<reference evidence="3" key="2">
    <citation type="submission" date="2020-09" db="EMBL/GenBank/DDBJ databases">
        <authorList>
            <person name="Sun Q."/>
            <person name="Kim S."/>
        </authorList>
    </citation>
    <scope>NUCLEOTIDE SEQUENCE</scope>
    <source>
        <strain evidence="3">KCTC 32255</strain>
    </source>
</reference>
<proteinExistence type="inferred from homology"/>
<evidence type="ECO:0000313" key="4">
    <source>
        <dbReference type="Proteomes" id="UP000648075"/>
    </source>
</evidence>
<dbReference type="Gene3D" id="3.20.20.140">
    <property type="entry name" value="Metal-dependent hydrolases"/>
    <property type="match status" value="1"/>
</dbReference>
<sequence>MSKHKKPHVHPVDEAWLARGAEVPVGPVIEIVDSHIHLWDFSDPAYFVETYTRDAVSAGITASVYVDCTMAYREDGPVELEPVGEVAFARAQAEAAPGPVDVAAAIVGWADLTLGDAVAPVLAALEQAGGGRFRGVRARATYDPDPRAGYGADGIGPGLMLRDDFRRGVAQVQAAGQVLDLYAFHTQLGEVADLARAFPDLPIVLNHIGGPLGISHYADEREQVFARWAEGMAGLAPLANVSVKIGGFAISRLAIVSADGREAPPSSHEVADLCQPWVDHCLAGFGAGRCMFGSNFPVDKAAMPLLTLVNAMKHLTAPLGSDGQQAFFAGNARAVYRI</sequence>
<dbReference type="Proteomes" id="UP000648075">
    <property type="component" value="Unassembled WGS sequence"/>
</dbReference>
<gene>
    <name evidence="3" type="ORF">GCM10011614_01820</name>
</gene>
<dbReference type="RefSeq" id="WP_189619213.1">
    <property type="nucleotide sequence ID" value="NZ_BMZA01000001.1"/>
</dbReference>
<dbReference type="GO" id="GO:0016787">
    <property type="term" value="F:hydrolase activity"/>
    <property type="evidence" value="ECO:0007669"/>
    <property type="project" value="InterPro"/>
</dbReference>
<evidence type="ECO:0000259" key="2">
    <source>
        <dbReference type="Pfam" id="PF04909"/>
    </source>
</evidence>
<feature type="domain" description="Amidohydrolase-related" evidence="2">
    <location>
        <begin position="32"/>
        <end position="338"/>
    </location>
</feature>
<dbReference type="Pfam" id="PF04909">
    <property type="entry name" value="Amidohydro_2"/>
    <property type="match status" value="1"/>
</dbReference>
<comment type="caution">
    <text evidence="3">The sequence shown here is derived from an EMBL/GenBank/DDBJ whole genome shotgun (WGS) entry which is preliminary data.</text>
</comment>
<evidence type="ECO:0000256" key="1">
    <source>
        <dbReference type="ARBA" id="ARBA00038310"/>
    </source>
</evidence>
<name>A0A918P871_9SPHN</name>
<evidence type="ECO:0000313" key="3">
    <source>
        <dbReference type="EMBL" id="GGY90779.1"/>
    </source>
</evidence>
<accession>A0A918P871</accession>
<dbReference type="EMBL" id="BMZA01000001">
    <property type="protein sequence ID" value="GGY90779.1"/>
    <property type="molecule type" value="Genomic_DNA"/>
</dbReference>
<dbReference type="SUPFAM" id="SSF51556">
    <property type="entry name" value="Metallo-dependent hydrolases"/>
    <property type="match status" value="1"/>
</dbReference>
<dbReference type="InterPro" id="IPR006680">
    <property type="entry name" value="Amidohydro-rel"/>
</dbReference>
<keyword evidence="4" id="KW-1185">Reference proteome</keyword>
<dbReference type="InterPro" id="IPR052350">
    <property type="entry name" value="Metallo-dep_Lactonases"/>
</dbReference>
<organism evidence="3 4">
    <name type="scientific">Novosphingobium colocasiae</name>
    <dbReference type="NCBI Taxonomy" id="1256513"/>
    <lineage>
        <taxon>Bacteria</taxon>
        <taxon>Pseudomonadati</taxon>
        <taxon>Pseudomonadota</taxon>
        <taxon>Alphaproteobacteria</taxon>
        <taxon>Sphingomonadales</taxon>
        <taxon>Sphingomonadaceae</taxon>
        <taxon>Novosphingobium</taxon>
    </lineage>
</organism>
<dbReference type="PANTHER" id="PTHR43569">
    <property type="entry name" value="AMIDOHYDROLASE"/>
    <property type="match status" value="1"/>
</dbReference>
<comment type="similarity">
    <text evidence="1">Belongs to the metallo-dependent hydrolases superfamily.</text>
</comment>
<protein>
    <recommendedName>
        <fullName evidence="2">Amidohydrolase-related domain-containing protein</fullName>
    </recommendedName>
</protein>
<reference evidence="3" key="1">
    <citation type="journal article" date="2014" name="Int. J. Syst. Evol. Microbiol.">
        <title>Complete genome sequence of Corynebacterium casei LMG S-19264T (=DSM 44701T), isolated from a smear-ripened cheese.</title>
        <authorList>
            <consortium name="US DOE Joint Genome Institute (JGI-PGF)"/>
            <person name="Walter F."/>
            <person name="Albersmeier A."/>
            <person name="Kalinowski J."/>
            <person name="Ruckert C."/>
        </authorList>
    </citation>
    <scope>NUCLEOTIDE SEQUENCE</scope>
    <source>
        <strain evidence="3">KCTC 32255</strain>
    </source>
</reference>
<dbReference type="PANTHER" id="PTHR43569:SF1">
    <property type="entry name" value="BLL3371 PROTEIN"/>
    <property type="match status" value="1"/>
</dbReference>
<dbReference type="InterPro" id="IPR032466">
    <property type="entry name" value="Metal_Hydrolase"/>
</dbReference>